<comment type="catalytic activity">
    <reaction evidence="7">
        <text>RX + glutathione = an S-substituted glutathione + a halide anion + H(+)</text>
        <dbReference type="Rhea" id="RHEA:16437"/>
        <dbReference type="ChEBI" id="CHEBI:15378"/>
        <dbReference type="ChEBI" id="CHEBI:16042"/>
        <dbReference type="ChEBI" id="CHEBI:17792"/>
        <dbReference type="ChEBI" id="CHEBI:57925"/>
        <dbReference type="ChEBI" id="CHEBI:90779"/>
        <dbReference type="EC" id="2.5.1.18"/>
    </reaction>
</comment>
<organism evidence="10 11">
    <name type="scientific">Heterocephalus glaber</name>
    <name type="common">Naked mole rat</name>
    <dbReference type="NCBI Taxonomy" id="10181"/>
    <lineage>
        <taxon>Eukaryota</taxon>
        <taxon>Metazoa</taxon>
        <taxon>Chordata</taxon>
        <taxon>Craniata</taxon>
        <taxon>Vertebrata</taxon>
        <taxon>Euteleostomi</taxon>
        <taxon>Mammalia</taxon>
        <taxon>Eutheria</taxon>
        <taxon>Euarchontoglires</taxon>
        <taxon>Glires</taxon>
        <taxon>Rodentia</taxon>
        <taxon>Hystricomorpha</taxon>
        <taxon>Bathyergidae</taxon>
        <taxon>Heterocephalus</taxon>
    </lineage>
</organism>
<dbReference type="InterPro" id="IPR036249">
    <property type="entry name" value="Thioredoxin-like_sf"/>
</dbReference>
<dbReference type="KEGG" id="hgl:101703755"/>
<dbReference type="InterPro" id="IPR003081">
    <property type="entry name" value="GST_mu"/>
</dbReference>
<feature type="domain" description="GST N-terminal" evidence="8">
    <location>
        <begin position="1"/>
        <end position="55"/>
    </location>
</feature>
<dbReference type="FunFam" id="1.20.1050.10:FF:000083">
    <property type="entry name" value="Glutathione S-transferase Mu 1"/>
    <property type="match status" value="1"/>
</dbReference>
<evidence type="ECO:0000313" key="11">
    <source>
        <dbReference type="RefSeq" id="XP_004854560.1"/>
    </source>
</evidence>
<name>A0AAX6PLK8_HETGA</name>
<keyword evidence="5 7" id="KW-0808">Transferase</keyword>
<keyword evidence="6" id="KW-0443">Lipid metabolism</keyword>
<dbReference type="Pfam" id="PF02798">
    <property type="entry name" value="GST_N"/>
    <property type="match status" value="1"/>
</dbReference>
<dbReference type="SUPFAM" id="SSF47616">
    <property type="entry name" value="GST C-terminal domain-like"/>
    <property type="match status" value="1"/>
</dbReference>
<dbReference type="PROSITE" id="PS50404">
    <property type="entry name" value="GST_NTER"/>
    <property type="match status" value="1"/>
</dbReference>
<dbReference type="CDD" id="cd03209">
    <property type="entry name" value="GST_C_Mu"/>
    <property type="match status" value="1"/>
</dbReference>
<evidence type="ECO:0000259" key="8">
    <source>
        <dbReference type="PROSITE" id="PS50404"/>
    </source>
</evidence>
<protein>
    <recommendedName>
        <fullName evidence="7">Glutathione S-transferase</fullName>
        <ecNumber evidence="7">2.5.1.18</ecNumber>
    </recommendedName>
</protein>
<gene>
    <name evidence="11" type="primary">LOC101703755</name>
</gene>
<sequence>VIGTSAGYDRSQWLNEKFKLGLDFPNLPYLIDGTHKLTQSNAIMHYIARKHNLCGETEEERIHVDIWENQLMDTCMQLVKVCYSPDFEKKKPEFLEGLPDKMKLFSQFLGEQPWFAGNKITIKDFLAYDVLDLHHIFEPKCLDAFPKLKDFISRFEGLKKSSAYMKSSLFLPGLLFLKLATWEISRTM</sequence>
<dbReference type="InterPro" id="IPR036282">
    <property type="entry name" value="Glutathione-S-Trfase_C_sf"/>
</dbReference>
<dbReference type="InterPro" id="IPR050213">
    <property type="entry name" value="GST_superfamily"/>
</dbReference>
<dbReference type="GeneID" id="101703755"/>
<evidence type="ECO:0000256" key="4">
    <source>
        <dbReference type="ARBA" id="ARBA00022490"/>
    </source>
</evidence>
<evidence type="ECO:0000256" key="6">
    <source>
        <dbReference type="ARBA" id="ARBA00023098"/>
    </source>
</evidence>
<dbReference type="PRINTS" id="PR01267">
    <property type="entry name" value="GSTRNSFRASEM"/>
</dbReference>
<keyword evidence="4" id="KW-0963">Cytoplasm</keyword>
<dbReference type="GO" id="GO:0006749">
    <property type="term" value="P:glutathione metabolic process"/>
    <property type="evidence" value="ECO:0007669"/>
    <property type="project" value="TreeGrafter"/>
</dbReference>
<dbReference type="InterPro" id="IPR040079">
    <property type="entry name" value="Glutathione_S-Trfase"/>
</dbReference>
<dbReference type="EC" id="2.5.1.18" evidence="7"/>
<dbReference type="InterPro" id="IPR004046">
    <property type="entry name" value="GST_C"/>
</dbReference>
<proteinExistence type="inferred from homology"/>
<dbReference type="GO" id="GO:0042802">
    <property type="term" value="F:identical protein binding"/>
    <property type="evidence" value="ECO:0007669"/>
    <property type="project" value="UniProtKB-ARBA"/>
</dbReference>
<feature type="non-terminal residue" evidence="11">
    <location>
        <position position="1"/>
    </location>
</feature>
<dbReference type="PANTHER" id="PTHR11571:SF137">
    <property type="entry name" value="GLUTATHIONE S-TRANSFERASE MU 4"/>
    <property type="match status" value="1"/>
</dbReference>
<evidence type="ECO:0000313" key="10">
    <source>
        <dbReference type="Proteomes" id="UP000694906"/>
    </source>
</evidence>
<dbReference type="Gene3D" id="1.20.1050.10">
    <property type="match status" value="1"/>
</dbReference>
<dbReference type="InterPro" id="IPR004045">
    <property type="entry name" value="Glutathione_S-Trfase_N"/>
</dbReference>
<dbReference type="PANTHER" id="PTHR11571">
    <property type="entry name" value="GLUTATHIONE S-TRANSFERASE"/>
    <property type="match status" value="1"/>
</dbReference>
<evidence type="ECO:0000256" key="7">
    <source>
        <dbReference type="RuleBase" id="RU003494"/>
    </source>
</evidence>
<dbReference type="Proteomes" id="UP000694906">
    <property type="component" value="Unplaced"/>
</dbReference>
<dbReference type="AlphaFoldDB" id="A0AAX6PLK8"/>
<comment type="similarity">
    <text evidence="2 7">Belongs to the GST superfamily. Mu family.</text>
</comment>
<dbReference type="SFLD" id="SFLDS00019">
    <property type="entry name" value="Glutathione_Transferase_(cytos"/>
    <property type="match status" value="1"/>
</dbReference>
<reference evidence="11" key="1">
    <citation type="submission" date="2025-08" db="UniProtKB">
        <authorList>
            <consortium name="RefSeq"/>
        </authorList>
    </citation>
    <scope>IDENTIFICATION</scope>
</reference>
<comment type="subcellular location">
    <subcellularLocation>
        <location evidence="1">Cytoplasm</location>
    </subcellularLocation>
</comment>
<dbReference type="RefSeq" id="XP_004854560.1">
    <property type="nucleotide sequence ID" value="XM_004854503.1"/>
</dbReference>
<evidence type="ECO:0000256" key="5">
    <source>
        <dbReference type="ARBA" id="ARBA00022679"/>
    </source>
</evidence>
<dbReference type="GO" id="GO:0006629">
    <property type="term" value="P:lipid metabolic process"/>
    <property type="evidence" value="ECO:0007669"/>
    <property type="project" value="UniProtKB-KW"/>
</dbReference>
<evidence type="ECO:0000259" key="9">
    <source>
        <dbReference type="PROSITE" id="PS50405"/>
    </source>
</evidence>
<dbReference type="Gene3D" id="3.40.30.10">
    <property type="entry name" value="Glutaredoxin"/>
    <property type="match status" value="1"/>
</dbReference>
<dbReference type="GO" id="GO:0005737">
    <property type="term" value="C:cytoplasm"/>
    <property type="evidence" value="ECO:0007669"/>
    <property type="project" value="UniProtKB-SubCell"/>
</dbReference>
<accession>A0AAX6PLK8</accession>
<dbReference type="Pfam" id="PF00043">
    <property type="entry name" value="GST_C"/>
    <property type="match status" value="1"/>
</dbReference>
<dbReference type="InterPro" id="IPR010987">
    <property type="entry name" value="Glutathione-S-Trfase_C-like"/>
</dbReference>
<dbReference type="GO" id="GO:0004364">
    <property type="term" value="F:glutathione transferase activity"/>
    <property type="evidence" value="ECO:0007669"/>
    <property type="project" value="UniProtKB-EC"/>
</dbReference>
<keyword evidence="10" id="KW-1185">Reference proteome</keyword>
<evidence type="ECO:0000256" key="1">
    <source>
        <dbReference type="ARBA" id="ARBA00004496"/>
    </source>
</evidence>
<comment type="subunit">
    <text evidence="3">Homodimer.</text>
</comment>
<dbReference type="PROSITE" id="PS50405">
    <property type="entry name" value="GST_CTER"/>
    <property type="match status" value="1"/>
</dbReference>
<dbReference type="SUPFAM" id="SSF52833">
    <property type="entry name" value="Thioredoxin-like"/>
    <property type="match status" value="1"/>
</dbReference>
<evidence type="ECO:0000256" key="3">
    <source>
        <dbReference type="ARBA" id="ARBA00011738"/>
    </source>
</evidence>
<feature type="domain" description="GST C-terminal" evidence="9">
    <location>
        <begin position="57"/>
        <end position="176"/>
    </location>
</feature>
<evidence type="ECO:0000256" key="2">
    <source>
        <dbReference type="ARBA" id="ARBA00005861"/>
    </source>
</evidence>